<evidence type="ECO:0000313" key="1">
    <source>
        <dbReference type="EMBL" id="KAF9461122.1"/>
    </source>
</evidence>
<name>A0A9P6CCX1_9AGAR</name>
<organism evidence="1 2">
    <name type="scientific">Collybia nuda</name>
    <dbReference type="NCBI Taxonomy" id="64659"/>
    <lineage>
        <taxon>Eukaryota</taxon>
        <taxon>Fungi</taxon>
        <taxon>Dikarya</taxon>
        <taxon>Basidiomycota</taxon>
        <taxon>Agaricomycotina</taxon>
        <taxon>Agaricomycetes</taxon>
        <taxon>Agaricomycetidae</taxon>
        <taxon>Agaricales</taxon>
        <taxon>Tricholomatineae</taxon>
        <taxon>Clitocybaceae</taxon>
        <taxon>Collybia</taxon>
    </lineage>
</organism>
<dbReference type="Proteomes" id="UP000807353">
    <property type="component" value="Unassembled WGS sequence"/>
</dbReference>
<protein>
    <submittedName>
        <fullName evidence="1">Uncharacterized protein</fullName>
    </submittedName>
</protein>
<dbReference type="AlphaFoldDB" id="A0A9P6CCX1"/>
<sequence length="107" mass="11835">MRNQHPPPWRGLYVIRIPIPGNQQCLGSDSELMFFYQDYGLGRGNGNMMISVFWSLAGSGVLGYKFTSVGLLIGVDGPYGVSNFPLCFPNEFRNLESKLYSAGVHAL</sequence>
<accession>A0A9P6CCX1</accession>
<keyword evidence="2" id="KW-1185">Reference proteome</keyword>
<reference evidence="1" key="1">
    <citation type="submission" date="2020-11" db="EMBL/GenBank/DDBJ databases">
        <authorList>
            <consortium name="DOE Joint Genome Institute"/>
            <person name="Ahrendt S."/>
            <person name="Riley R."/>
            <person name="Andreopoulos W."/>
            <person name="Labutti K."/>
            <person name="Pangilinan J."/>
            <person name="Ruiz-Duenas F.J."/>
            <person name="Barrasa J.M."/>
            <person name="Sanchez-Garcia M."/>
            <person name="Camarero S."/>
            <person name="Miyauchi S."/>
            <person name="Serrano A."/>
            <person name="Linde D."/>
            <person name="Babiker R."/>
            <person name="Drula E."/>
            <person name="Ayuso-Fernandez I."/>
            <person name="Pacheco R."/>
            <person name="Padilla G."/>
            <person name="Ferreira P."/>
            <person name="Barriuso J."/>
            <person name="Kellner H."/>
            <person name="Castanera R."/>
            <person name="Alfaro M."/>
            <person name="Ramirez L."/>
            <person name="Pisabarro A.G."/>
            <person name="Kuo A."/>
            <person name="Tritt A."/>
            <person name="Lipzen A."/>
            <person name="He G."/>
            <person name="Yan M."/>
            <person name="Ng V."/>
            <person name="Cullen D."/>
            <person name="Martin F."/>
            <person name="Rosso M.-N."/>
            <person name="Henrissat B."/>
            <person name="Hibbett D."/>
            <person name="Martinez A.T."/>
            <person name="Grigoriev I.V."/>
        </authorList>
    </citation>
    <scope>NUCLEOTIDE SEQUENCE</scope>
    <source>
        <strain evidence="1">CBS 247.69</strain>
    </source>
</reference>
<dbReference type="EMBL" id="MU150288">
    <property type="protein sequence ID" value="KAF9461122.1"/>
    <property type="molecule type" value="Genomic_DNA"/>
</dbReference>
<gene>
    <name evidence="1" type="ORF">BDZ94DRAFT_1237884</name>
</gene>
<evidence type="ECO:0000313" key="2">
    <source>
        <dbReference type="Proteomes" id="UP000807353"/>
    </source>
</evidence>
<proteinExistence type="predicted"/>
<comment type="caution">
    <text evidence="1">The sequence shown here is derived from an EMBL/GenBank/DDBJ whole genome shotgun (WGS) entry which is preliminary data.</text>
</comment>